<dbReference type="Proteomes" id="UP000826462">
    <property type="component" value="Chromosome 2"/>
</dbReference>
<feature type="domain" description="Malonyl-CoA:ACP transacylase (MAT)" evidence="1">
    <location>
        <begin position="6"/>
        <end position="310"/>
    </location>
</feature>
<keyword evidence="2" id="KW-0012">Acyltransferase</keyword>
<evidence type="ECO:0000313" key="2">
    <source>
        <dbReference type="EMBL" id="QYD72864.1"/>
    </source>
</evidence>
<evidence type="ECO:0000259" key="1">
    <source>
        <dbReference type="SMART" id="SM00827"/>
    </source>
</evidence>
<organism evidence="2 3">
    <name type="scientific">Paraburkholderia edwinii</name>
    <dbReference type="NCBI Taxonomy" id="2861782"/>
    <lineage>
        <taxon>Bacteria</taxon>
        <taxon>Pseudomonadati</taxon>
        <taxon>Pseudomonadota</taxon>
        <taxon>Betaproteobacteria</taxon>
        <taxon>Burkholderiales</taxon>
        <taxon>Burkholderiaceae</taxon>
        <taxon>Paraburkholderia</taxon>
    </lineage>
</organism>
<sequence>MKLAILCPGQGAQHPDMFRLTRDSAPLLFDRAAALLDAPVHAWLERADATMLHNNRSAQILCTSQQLAATAALNDALPDNCCVAGYSVGEVAAWGVAGLMQPVSLLNLVAARAELMDLCNPFDGAMLFVSGLDRRTIEQLCTDDDAAIAVVNPNNAFIIGGRRPKLLGIALDAMAAGASRVTAISANVAAHTPLLANAAVAFGQLARKTIVSQRCPPHMRVFSGVDGEPVMDIAAGIDKLAKQIAQPVRWDACMAACIKEGATAFLELGPGRALSDMATATYPQFPARSLEDFRSIDAVTDWLHTVARRSA</sequence>
<proteinExistence type="predicted"/>
<dbReference type="RefSeq" id="WP_219802304.1">
    <property type="nucleotide sequence ID" value="NZ_CP080096.1"/>
</dbReference>
<dbReference type="InterPro" id="IPR016035">
    <property type="entry name" value="Acyl_Trfase/lysoPLipase"/>
</dbReference>
<dbReference type="EMBL" id="CP080096">
    <property type="protein sequence ID" value="QYD72864.1"/>
    <property type="molecule type" value="Genomic_DNA"/>
</dbReference>
<dbReference type="InterPro" id="IPR016036">
    <property type="entry name" value="Malonyl_transacylase_ACP-bd"/>
</dbReference>
<name>A0ABX8V0U1_9BURK</name>
<evidence type="ECO:0000313" key="3">
    <source>
        <dbReference type="Proteomes" id="UP000826462"/>
    </source>
</evidence>
<keyword evidence="3" id="KW-1185">Reference proteome</keyword>
<dbReference type="SMART" id="SM00827">
    <property type="entry name" value="PKS_AT"/>
    <property type="match status" value="1"/>
</dbReference>
<gene>
    <name evidence="2" type="ORF">KZJ38_24560</name>
</gene>
<dbReference type="Gene3D" id="3.30.70.250">
    <property type="entry name" value="Malonyl-CoA ACP transacylase, ACP-binding"/>
    <property type="match status" value="1"/>
</dbReference>
<dbReference type="SUPFAM" id="SSF52151">
    <property type="entry name" value="FabD/lysophospholipase-like"/>
    <property type="match status" value="1"/>
</dbReference>
<protein>
    <submittedName>
        <fullName evidence="2">Acyltransferase domain-containing protein</fullName>
    </submittedName>
</protein>
<keyword evidence="2" id="KW-0808">Transferase</keyword>
<reference evidence="2 3" key="1">
    <citation type="submission" date="2021-07" db="EMBL/GenBank/DDBJ databases">
        <title>Paraburkholderia edwinii protects Aspergillus sp. from phenazines by acting as a toxin sponge.</title>
        <authorList>
            <person name="Dahlstrom K.M."/>
            <person name="Newman D.K."/>
        </authorList>
    </citation>
    <scope>NUCLEOTIDE SEQUENCE [LARGE SCALE GENOMIC DNA]</scope>
    <source>
        <strain evidence="2 3">Pe01</strain>
    </source>
</reference>
<dbReference type="InterPro" id="IPR001227">
    <property type="entry name" value="Ac_transferase_dom_sf"/>
</dbReference>
<dbReference type="Gene3D" id="3.40.366.10">
    <property type="entry name" value="Malonyl-Coenzyme A Acyl Carrier Protein, domain 2"/>
    <property type="match status" value="1"/>
</dbReference>
<dbReference type="SUPFAM" id="SSF55048">
    <property type="entry name" value="Probable ACP-binding domain of malonyl-CoA ACP transacylase"/>
    <property type="match status" value="1"/>
</dbReference>
<dbReference type="PANTHER" id="PTHR42681">
    <property type="entry name" value="MALONYL-COA-ACYL CARRIER PROTEIN TRANSACYLASE, MITOCHONDRIAL"/>
    <property type="match status" value="1"/>
</dbReference>
<dbReference type="InterPro" id="IPR014043">
    <property type="entry name" value="Acyl_transferase_dom"/>
</dbReference>
<dbReference type="GO" id="GO:0016746">
    <property type="term" value="F:acyltransferase activity"/>
    <property type="evidence" value="ECO:0007669"/>
    <property type="project" value="UniProtKB-KW"/>
</dbReference>
<dbReference type="Pfam" id="PF00698">
    <property type="entry name" value="Acyl_transf_1"/>
    <property type="match status" value="1"/>
</dbReference>
<dbReference type="PANTHER" id="PTHR42681:SF6">
    <property type="entry name" value="BLL0263 PROTEIN"/>
    <property type="match status" value="1"/>
</dbReference>
<accession>A0ABX8V0U1</accession>
<dbReference type="InterPro" id="IPR050858">
    <property type="entry name" value="Mal-CoA-ACP_Trans/PKS_FabD"/>
</dbReference>